<dbReference type="Proteomes" id="UP000265515">
    <property type="component" value="Unassembled WGS sequence"/>
</dbReference>
<organism evidence="2 3">
    <name type="scientific">Chara braunii</name>
    <name type="common">Braun's stonewort</name>
    <dbReference type="NCBI Taxonomy" id="69332"/>
    <lineage>
        <taxon>Eukaryota</taxon>
        <taxon>Viridiplantae</taxon>
        <taxon>Streptophyta</taxon>
        <taxon>Charophyceae</taxon>
        <taxon>Charales</taxon>
        <taxon>Characeae</taxon>
        <taxon>Chara</taxon>
    </lineage>
</organism>
<evidence type="ECO:0000313" key="3">
    <source>
        <dbReference type="Proteomes" id="UP000265515"/>
    </source>
</evidence>
<sequence>MKGHSEPMIGGDEGNVGERASGEMTPGMRGGQEQGVKKRQSKEEGATTTKKARRPGGMTIREGQAMGEGDSARLGIAAAREPSEKSKRKLAAKEGDGQKKPRRRKTVEGTTGGERAVGRQYDEAAAFWLEYERNDDGEIMENELPIQLLIDPRRVCDIPPWERYYNHRSLTLDGVEDIKGAMVRQFHEEKGKIWTKNSLVLAPIYKPVTHKPERAERVHKDVFKPEDKDKYFYYPVNGQHTVAAVKELADKAISELWKMHSWPARVVWFSDEDFEGYLQVSLTENTRHKMFEQRAQKAAFEEMQKSPNGDHWTMARKATTLVDKEHVAAIGNALRQWMPLVTTGDDVFRKGMEFYDKWAERKLLGGDGKTPLSKAGKYMPDKSPGFQAILETGSKGAAGETKMGWLVQVPPPPTKKKTQADGKFVVVMKELDMFYWQCVANMTDVEKLSILDDILALKGVFGLTTQVWVELRKHFQGAVEYVNTCKRTFSYGKESLDETKRMYDDDRFPKSFEKSVRSILRRTEEEVQDTIKVSGDVRHIKWHKLNRVTSLIPFGCPPSRAHSRLTEIREIVRHHVCNLYVLDLFDPTLLSDWHEDDFASLQGVLQTLSPRHWALVGFFPSRWELCLLKGMTNLSVHHVRTGKWVRHAQRKAIVRECNMLVEEYDRLYVICNGENLADNTVAVFPASSPSKPPRANAPSPAKPTAAARSKAACSSYPSGQAVACFDVADEDKFPCSQWEDDGMTSVRGATYRNKERNPTHLIGLLENFCRVGQTVFFFGKADTSVVWELLRSGRNVVALEDTANMIDYLCEFVKTRVGDPRHQCSFVQTTGERNWDPKRDMYWKLSEKKRTEVWEFLFQQGPPAHTDPEYNRRINLVFGVLNGYHNAPREFVSNFLKRLEHVFFLMAEPLTLENYKAQFNEEDPFDAEDMEEMSDSETFDFESMHFPGRLHRKHHRFTPEDVWGHNVVWHPRKFQPAVKTRKWVMAMKEADGEWSGMNRLGAGPFKKRAREALVEHLRVMNPDSSLSVVNAYAGQKLDELYANKMLEFRASFYALETAPSRGIDWRMLQPSSGGQHPGGGGGGDEGYGGRDRGDDLRSHGGGEGGDDSRSAEKGSDREGVGGKGVGWKGSGGKGSGGRGSGGKGSGGKGSGGKRRASGSRDSRETDSHCVGSRDSDMRDEAALKSYQLRVDSHLSARTLFPDVEESPSHRAQPTSPVHNTLLLPLLEEGKRLQHTTASPERQNHSLAGTASSLCLEAGMPALRRSESTTVSSLSSGDLRKLRIDLEFPTRAKCWRGPLKECWRPGIASMNVMLRGVYTSTLRPRAQQLLGKRSSDRECMLYSGKEETQHWQSRGVLETGASENECQALEGASVDSESKSTSAPGEEELSQEAHALQREEETQYWPAPEVLKGLDAGVLVTGTSEEVLHNRSVVATTQDGDVKGGQWTFEEGNDRGEEGRS</sequence>
<feature type="compositionally biased region" description="Gly residues" evidence="1">
    <location>
        <begin position="1121"/>
        <end position="1150"/>
    </location>
</feature>
<evidence type="ECO:0000313" key="2">
    <source>
        <dbReference type="EMBL" id="GBG91235.1"/>
    </source>
</evidence>
<name>A0A388M9P4_CHABU</name>
<keyword evidence="3" id="KW-1185">Reference proteome</keyword>
<evidence type="ECO:0000256" key="1">
    <source>
        <dbReference type="SAM" id="MobiDB-lite"/>
    </source>
</evidence>
<feature type="compositionally biased region" description="Basic and acidic residues" evidence="1">
    <location>
        <begin position="1158"/>
        <end position="1178"/>
    </location>
</feature>
<reference evidence="2 3" key="1">
    <citation type="journal article" date="2018" name="Cell">
        <title>The Chara Genome: Secondary Complexity and Implications for Plant Terrestrialization.</title>
        <authorList>
            <person name="Nishiyama T."/>
            <person name="Sakayama H."/>
            <person name="Vries J.D."/>
            <person name="Buschmann H."/>
            <person name="Saint-Marcoux D."/>
            <person name="Ullrich K.K."/>
            <person name="Haas F.B."/>
            <person name="Vanderstraeten L."/>
            <person name="Becker D."/>
            <person name="Lang D."/>
            <person name="Vosolsobe S."/>
            <person name="Rombauts S."/>
            <person name="Wilhelmsson P.K.I."/>
            <person name="Janitza P."/>
            <person name="Kern R."/>
            <person name="Heyl A."/>
            <person name="Rumpler F."/>
            <person name="Villalobos L.I.A.C."/>
            <person name="Clay J.M."/>
            <person name="Skokan R."/>
            <person name="Toyoda A."/>
            <person name="Suzuki Y."/>
            <person name="Kagoshima H."/>
            <person name="Schijlen E."/>
            <person name="Tajeshwar N."/>
            <person name="Catarino B."/>
            <person name="Hetherington A.J."/>
            <person name="Saltykova A."/>
            <person name="Bonnot C."/>
            <person name="Breuninger H."/>
            <person name="Symeonidi A."/>
            <person name="Radhakrishnan G.V."/>
            <person name="Van Nieuwerburgh F."/>
            <person name="Deforce D."/>
            <person name="Chang C."/>
            <person name="Karol K.G."/>
            <person name="Hedrich R."/>
            <person name="Ulvskov P."/>
            <person name="Glockner G."/>
            <person name="Delwiche C.F."/>
            <person name="Petrasek J."/>
            <person name="Van de Peer Y."/>
            <person name="Friml J."/>
            <person name="Beilby M."/>
            <person name="Dolan L."/>
            <person name="Kohara Y."/>
            <person name="Sugano S."/>
            <person name="Fujiyama A."/>
            <person name="Delaux P.-M."/>
            <person name="Quint M."/>
            <person name="TheiBen G."/>
            <person name="Hagemann M."/>
            <person name="Harholt J."/>
            <person name="Dunand C."/>
            <person name="Zachgo S."/>
            <person name="Langdale J."/>
            <person name="Maumus F."/>
            <person name="Straeten D.V.D."/>
            <person name="Gould S.B."/>
            <person name="Rensing S.A."/>
        </authorList>
    </citation>
    <scope>NUCLEOTIDE SEQUENCE [LARGE SCALE GENOMIC DNA]</scope>
    <source>
        <strain evidence="2 3">S276</strain>
    </source>
</reference>
<feature type="compositionally biased region" description="Basic and acidic residues" evidence="1">
    <location>
        <begin position="81"/>
        <end position="99"/>
    </location>
</feature>
<feature type="compositionally biased region" description="Gly residues" evidence="1">
    <location>
        <begin position="1075"/>
        <end position="1086"/>
    </location>
</feature>
<feature type="region of interest" description="Disordered" evidence="1">
    <location>
        <begin position="1438"/>
        <end position="1460"/>
    </location>
</feature>
<feature type="compositionally biased region" description="Basic and acidic residues" evidence="1">
    <location>
        <begin position="1087"/>
        <end position="1120"/>
    </location>
</feature>
<feature type="region of interest" description="Disordered" evidence="1">
    <location>
        <begin position="1"/>
        <end position="115"/>
    </location>
</feature>
<feature type="region of interest" description="Disordered" evidence="1">
    <location>
        <begin position="1065"/>
        <end position="1178"/>
    </location>
</feature>
<proteinExistence type="predicted"/>
<gene>
    <name evidence="2" type="ORF">CBR_g52118</name>
</gene>
<dbReference type="EMBL" id="BFEA01000884">
    <property type="protein sequence ID" value="GBG91235.1"/>
    <property type="molecule type" value="Genomic_DNA"/>
</dbReference>
<dbReference type="Gramene" id="GBG91235">
    <property type="protein sequence ID" value="GBG91235"/>
    <property type="gene ID" value="CBR_g52118"/>
</dbReference>
<protein>
    <submittedName>
        <fullName evidence="2">Uncharacterized protein</fullName>
    </submittedName>
</protein>
<comment type="caution">
    <text evidence="2">The sequence shown here is derived from an EMBL/GenBank/DDBJ whole genome shotgun (WGS) entry which is preliminary data.</text>
</comment>
<feature type="compositionally biased region" description="Basic and acidic residues" evidence="1">
    <location>
        <begin position="1451"/>
        <end position="1460"/>
    </location>
</feature>
<feature type="region of interest" description="Disordered" evidence="1">
    <location>
        <begin position="1369"/>
        <end position="1406"/>
    </location>
</feature>
<accession>A0A388M9P4</accession>